<dbReference type="GO" id="GO:0003700">
    <property type="term" value="F:DNA-binding transcription factor activity"/>
    <property type="evidence" value="ECO:0007669"/>
    <property type="project" value="TreeGrafter"/>
</dbReference>
<dbReference type="AlphaFoldDB" id="A0A319F2Z9"/>
<dbReference type="OrthoDB" id="4937900at2759"/>
<proteinExistence type="predicted"/>
<comment type="subcellular location">
    <subcellularLocation>
        <location evidence="1">Nucleus</location>
    </subcellularLocation>
</comment>
<name>A0A319F2Z9_ASPSB</name>
<protein>
    <recommendedName>
        <fullName evidence="5">Zn(II)2Cys6 transcription factor</fullName>
    </recommendedName>
</protein>
<keyword evidence="2" id="KW-0539">Nucleus</keyword>
<dbReference type="STRING" id="1448318.A0A319F2Z9"/>
<sequence length="377" mass="42157">MQETGTWCETTDSERHFTVQSIHDMMKSMAFVAAAMSLASRQLDHVERRQRPVTLELYQYTIQLLLRQPPVKSDASMLAACTLLCVYEMMASEVHEWRRHLKGCAGHLQAKRWNGSTEGIVKGCFWAFARIADVWAAFVSGKTTLIPTDFWIDDMSIESVAAKGNLDDYCNLTNLIFAEIVNLRAAGCHENGATSVWSLWNELQTWYRLRPQDVCPLLRDHSSPGKVFPTILYSRSSSICGNTFYHTGCILLLQTGVLPVATGGTALFKETKSAIWHARELTGISMSNPSHANWVNQLQPLFIAGTAFASSALETWEPEENMPLARSSGATPNVAEVEDLYAAEKILLLKHLTRIERESGWKTSDRAATLRGLWGLE</sequence>
<organism evidence="3 4">
    <name type="scientific">Aspergillus sclerotiicarbonarius (strain CBS 121057 / IBT 28362)</name>
    <dbReference type="NCBI Taxonomy" id="1448318"/>
    <lineage>
        <taxon>Eukaryota</taxon>
        <taxon>Fungi</taxon>
        <taxon>Dikarya</taxon>
        <taxon>Ascomycota</taxon>
        <taxon>Pezizomycotina</taxon>
        <taxon>Eurotiomycetes</taxon>
        <taxon>Eurotiomycetidae</taxon>
        <taxon>Eurotiales</taxon>
        <taxon>Aspergillaceae</taxon>
        <taxon>Aspergillus</taxon>
        <taxon>Aspergillus subgen. Circumdati</taxon>
    </lineage>
</organism>
<dbReference type="EMBL" id="KZ826325">
    <property type="protein sequence ID" value="PYI09799.1"/>
    <property type="molecule type" value="Genomic_DNA"/>
</dbReference>
<dbReference type="GO" id="GO:0000976">
    <property type="term" value="F:transcription cis-regulatory region binding"/>
    <property type="evidence" value="ECO:0007669"/>
    <property type="project" value="TreeGrafter"/>
</dbReference>
<keyword evidence="4" id="KW-1185">Reference proteome</keyword>
<evidence type="ECO:0000256" key="1">
    <source>
        <dbReference type="ARBA" id="ARBA00004123"/>
    </source>
</evidence>
<dbReference type="GO" id="GO:0045944">
    <property type="term" value="P:positive regulation of transcription by RNA polymerase II"/>
    <property type="evidence" value="ECO:0007669"/>
    <property type="project" value="TreeGrafter"/>
</dbReference>
<dbReference type="PANTHER" id="PTHR37534:SF4">
    <property type="entry name" value="ZN(II)2CYS6 TRANSCRIPTION FACTOR (EUROFUNG)"/>
    <property type="match status" value="1"/>
</dbReference>
<evidence type="ECO:0008006" key="5">
    <source>
        <dbReference type="Google" id="ProtNLM"/>
    </source>
</evidence>
<dbReference type="GO" id="GO:0005634">
    <property type="term" value="C:nucleus"/>
    <property type="evidence" value="ECO:0007669"/>
    <property type="project" value="UniProtKB-SubCell"/>
</dbReference>
<dbReference type="InterPro" id="IPR021858">
    <property type="entry name" value="Fun_TF"/>
</dbReference>
<evidence type="ECO:0000256" key="2">
    <source>
        <dbReference type="ARBA" id="ARBA00023242"/>
    </source>
</evidence>
<accession>A0A319F2Z9</accession>
<dbReference type="Proteomes" id="UP000248423">
    <property type="component" value="Unassembled WGS sequence"/>
</dbReference>
<reference evidence="3 4" key="1">
    <citation type="submission" date="2018-02" db="EMBL/GenBank/DDBJ databases">
        <title>The genomes of Aspergillus section Nigri reveals drivers in fungal speciation.</title>
        <authorList>
            <consortium name="DOE Joint Genome Institute"/>
            <person name="Vesth T.C."/>
            <person name="Nybo J."/>
            <person name="Theobald S."/>
            <person name="Brandl J."/>
            <person name="Frisvad J.C."/>
            <person name="Nielsen K.F."/>
            <person name="Lyhne E.K."/>
            <person name="Kogle M.E."/>
            <person name="Kuo A."/>
            <person name="Riley R."/>
            <person name="Clum A."/>
            <person name="Nolan M."/>
            <person name="Lipzen A."/>
            <person name="Salamov A."/>
            <person name="Henrissat B."/>
            <person name="Wiebenga A."/>
            <person name="De vries R.P."/>
            <person name="Grigoriev I.V."/>
            <person name="Mortensen U.H."/>
            <person name="Andersen M.R."/>
            <person name="Baker S.E."/>
        </authorList>
    </citation>
    <scope>NUCLEOTIDE SEQUENCE [LARGE SCALE GENOMIC DNA]</scope>
    <source>
        <strain evidence="3 4">CBS 121057</strain>
    </source>
</reference>
<gene>
    <name evidence="3" type="ORF">BO78DRAFT_22899</name>
</gene>
<evidence type="ECO:0000313" key="3">
    <source>
        <dbReference type="EMBL" id="PYI09799.1"/>
    </source>
</evidence>
<dbReference type="Pfam" id="PF11951">
    <property type="entry name" value="Fungal_trans_2"/>
    <property type="match status" value="1"/>
</dbReference>
<dbReference type="VEuPathDB" id="FungiDB:BO78DRAFT_22899"/>
<dbReference type="PANTHER" id="PTHR37534">
    <property type="entry name" value="TRANSCRIPTIONAL ACTIVATOR PROTEIN UGA3"/>
    <property type="match status" value="1"/>
</dbReference>
<evidence type="ECO:0000313" key="4">
    <source>
        <dbReference type="Proteomes" id="UP000248423"/>
    </source>
</evidence>